<evidence type="ECO:0000313" key="2">
    <source>
        <dbReference type="Proteomes" id="UP000630615"/>
    </source>
</evidence>
<evidence type="ECO:0008006" key="3">
    <source>
        <dbReference type="Google" id="ProtNLM"/>
    </source>
</evidence>
<dbReference type="Gene3D" id="3.10.450.50">
    <property type="match status" value="1"/>
</dbReference>
<dbReference type="SUPFAM" id="SSF54427">
    <property type="entry name" value="NTF2-like"/>
    <property type="match status" value="1"/>
</dbReference>
<accession>A0ABQ1NQC8</accession>
<comment type="caution">
    <text evidence="1">The sequence shown here is derived from an EMBL/GenBank/DDBJ whole genome shotgun (WGS) entry which is preliminary data.</text>
</comment>
<keyword evidence="2" id="KW-1185">Reference proteome</keyword>
<protein>
    <recommendedName>
        <fullName evidence="3">Lipase</fullName>
    </recommendedName>
</protein>
<sequence length="134" mass="15901">MKEGVDFMKKPKEIVEDFFRNVRSGNNLETAHKYMHEYVIAHQVQSEDEYIIERSPQDYIEHVKEMQDIYGQFQLEIQELLADGNRVYIRWKQVGTTSDGKQVIQIASAVYLVESEKISEYWIQIDRKGLELQK</sequence>
<dbReference type="InterPro" id="IPR009959">
    <property type="entry name" value="Cyclase_SnoaL-like"/>
</dbReference>
<gene>
    <name evidence="1" type="ORF">GCM10011573_10580</name>
</gene>
<evidence type="ECO:0000313" key="1">
    <source>
        <dbReference type="EMBL" id="GGC82819.1"/>
    </source>
</evidence>
<dbReference type="RefSeq" id="WP_229677487.1">
    <property type="nucleotide sequence ID" value="NZ_BMKI01000001.1"/>
</dbReference>
<dbReference type="Pfam" id="PF07366">
    <property type="entry name" value="SnoaL"/>
    <property type="match status" value="1"/>
</dbReference>
<organism evidence="1 2">
    <name type="scientific">Enterococcus wangshanyuanii</name>
    <dbReference type="NCBI Taxonomy" id="2005703"/>
    <lineage>
        <taxon>Bacteria</taxon>
        <taxon>Bacillati</taxon>
        <taxon>Bacillota</taxon>
        <taxon>Bacilli</taxon>
        <taxon>Lactobacillales</taxon>
        <taxon>Enterococcaceae</taxon>
        <taxon>Enterococcus</taxon>
    </lineage>
</organism>
<name>A0ABQ1NQC8_9ENTE</name>
<dbReference type="Proteomes" id="UP000630615">
    <property type="component" value="Unassembled WGS sequence"/>
</dbReference>
<dbReference type="EMBL" id="BMKI01000001">
    <property type="protein sequence ID" value="GGC82819.1"/>
    <property type="molecule type" value="Genomic_DNA"/>
</dbReference>
<proteinExistence type="predicted"/>
<reference evidence="2" key="1">
    <citation type="journal article" date="2019" name="Int. J. Syst. Evol. Microbiol.">
        <title>The Global Catalogue of Microorganisms (GCM) 10K type strain sequencing project: providing services to taxonomists for standard genome sequencing and annotation.</title>
        <authorList>
            <consortium name="The Broad Institute Genomics Platform"/>
            <consortium name="The Broad Institute Genome Sequencing Center for Infectious Disease"/>
            <person name="Wu L."/>
            <person name="Ma J."/>
        </authorList>
    </citation>
    <scope>NUCLEOTIDE SEQUENCE [LARGE SCALE GENOMIC DNA]</scope>
    <source>
        <strain evidence="2">CGMCC 1.15942</strain>
    </source>
</reference>
<dbReference type="InterPro" id="IPR032710">
    <property type="entry name" value="NTF2-like_dom_sf"/>
</dbReference>